<dbReference type="Pfam" id="PF03330">
    <property type="entry name" value="DPBB_1"/>
    <property type="match status" value="1"/>
</dbReference>
<dbReference type="HAMAP" id="MF_02071">
    <property type="entry name" value="RlpA"/>
    <property type="match status" value="1"/>
</dbReference>
<feature type="domain" description="SPOR" evidence="8">
    <location>
        <begin position="256"/>
        <end position="332"/>
    </location>
</feature>
<reference evidence="9 10" key="1">
    <citation type="submission" date="2023-04" db="EMBL/GenBank/DDBJ databases">
        <title>Genome dynamics across the evolutionary transition to endosymbiosis.</title>
        <authorList>
            <person name="Siozios S."/>
            <person name="Nadal-Jimenez P."/>
            <person name="Azagi T."/>
            <person name="Sprong H."/>
            <person name="Frost C.L."/>
            <person name="Parratt S.R."/>
            <person name="Taylor G."/>
            <person name="Brettell L."/>
            <person name="Lew K.C."/>
            <person name="Croft L."/>
            <person name="King K.C."/>
            <person name="Brockhurst M.A."/>
            <person name="Hypsa V."/>
            <person name="Novakova E."/>
            <person name="Darby A.C."/>
            <person name="Hurst G.D.D."/>
        </authorList>
    </citation>
    <scope>NUCLEOTIDE SEQUENCE [LARGE SCALE GENOMIC DNA]</scope>
    <source>
        <strain evidence="10">aApi_AU</strain>
    </source>
</reference>
<dbReference type="CDD" id="cd22268">
    <property type="entry name" value="DPBB_RlpA-like"/>
    <property type="match status" value="1"/>
</dbReference>
<organism evidence="9 10">
    <name type="scientific">Arsenophonus apicola</name>
    <dbReference type="NCBI Taxonomy" id="2879119"/>
    <lineage>
        <taxon>Bacteria</taxon>
        <taxon>Pseudomonadati</taxon>
        <taxon>Pseudomonadota</taxon>
        <taxon>Gammaproteobacteria</taxon>
        <taxon>Enterobacterales</taxon>
        <taxon>Morganellaceae</taxon>
        <taxon>Arsenophonus</taxon>
    </lineage>
</organism>
<comment type="function">
    <text evidence="4">Lytic transglycosylase with a strong preference for naked glycan strands that lack stem peptides.</text>
</comment>
<name>A0ABY8P050_9GAMM</name>
<keyword evidence="4" id="KW-0449">Lipoprotein</keyword>
<gene>
    <name evidence="4 9" type="primary">rlpA</name>
    <name evidence="9" type="ORF">QG404_10880</name>
</gene>
<evidence type="ECO:0000256" key="6">
    <source>
        <dbReference type="SAM" id="MobiDB-lite"/>
    </source>
</evidence>
<evidence type="ECO:0000313" key="10">
    <source>
        <dbReference type="Proteomes" id="UP001231859"/>
    </source>
</evidence>
<comment type="subcellular location">
    <subcellularLocation>
        <location evidence="4">Cell membrane</location>
        <topology evidence="4">Lipid-anchor</topology>
    </subcellularLocation>
</comment>
<dbReference type="Proteomes" id="UP001231859">
    <property type="component" value="Chromosome"/>
</dbReference>
<accession>A0ABY8P050</accession>
<keyword evidence="4" id="KW-1003">Cell membrane</keyword>
<dbReference type="InterPro" id="IPR012997">
    <property type="entry name" value="RplA"/>
</dbReference>
<feature type="chain" id="PRO_5046683896" description="Endolytic peptidoglycan transglycosylase RlpA" evidence="7">
    <location>
        <begin position="29"/>
        <end position="333"/>
    </location>
</feature>
<comment type="similarity">
    <text evidence="4 5">Belongs to the RlpA family.</text>
</comment>
<evidence type="ECO:0000313" key="9">
    <source>
        <dbReference type="EMBL" id="WGO82861.1"/>
    </source>
</evidence>
<dbReference type="PROSITE" id="PS51257">
    <property type="entry name" value="PROKAR_LIPOPROTEIN"/>
    <property type="match status" value="1"/>
</dbReference>
<evidence type="ECO:0000259" key="8">
    <source>
        <dbReference type="PROSITE" id="PS51724"/>
    </source>
</evidence>
<keyword evidence="4" id="KW-0472">Membrane</keyword>
<dbReference type="EMBL" id="CP123759">
    <property type="protein sequence ID" value="WGO82861.1"/>
    <property type="molecule type" value="Genomic_DNA"/>
</dbReference>
<dbReference type="PANTHER" id="PTHR34183">
    <property type="entry name" value="ENDOLYTIC PEPTIDOGLYCAN TRANSGLYCOSYLASE RLPA"/>
    <property type="match status" value="1"/>
</dbReference>
<dbReference type="EC" id="4.2.2.-" evidence="4"/>
<dbReference type="RefSeq" id="WP_280937547.1">
    <property type="nucleotide sequence ID" value="NZ_CP123759.1"/>
</dbReference>
<evidence type="ECO:0000256" key="7">
    <source>
        <dbReference type="SAM" id="SignalP"/>
    </source>
</evidence>
<proteinExistence type="inferred from homology"/>
<evidence type="ECO:0000256" key="1">
    <source>
        <dbReference type="ARBA" id="ARBA00022729"/>
    </source>
</evidence>
<keyword evidence="1 7" id="KW-0732">Signal</keyword>
<evidence type="ECO:0000256" key="2">
    <source>
        <dbReference type="ARBA" id="ARBA00023239"/>
    </source>
</evidence>
<sequence length="333" mass="36100">MRSVMHYHRLILSIIIAILAGCASQTQQNTDMPMMPVQDILGAEPRYEPYHAGANNDYQLNGLTYQIVKDPAHFSETGFASIFGPEVIGKITATGEKTSPYAFTASHPTLPIPSYARITNLINGRMIIVRINDRGPYISGKIIALSRAVADRLNLMQTARIKIDPILVSPAGTLTGSGTLGVNIAKQSYALPKPPKLETHSINLAASTNQSTAGNHPHHPAALSQSTQPTTIGNTLATNGIVENNHPNPWSVKSASGAAKHYFVQIGALSDQTKAEAWQQSVSKQLNTPGRIQAFNNIYRVQLGPFQDPHTAEQIKNKILTELQQSSIIINSE</sequence>
<protein>
    <recommendedName>
        <fullName evidence="4">Endolytic peptidoglycan transglycosylase RlpA</fullName>
        <ecNumber evidence="4">4.2.2.-</ecNumber>
    </recommendedName>
</protein>
<evidence type="ECO:0000256" key="4">
    <source>
        <dbReference type="HAMAP-Rule" id="MF_02071"/>
    </source>
</evidence>
<feature type="compositionally biased region" description="Polar residues" evidence="6">
    <location>
        <begin position="223"/>
        <end position="235"/>
    </location>
</feature>
<keyword evidence="2 4" id="KW-0456">Lyase</keyword>
<evidence type="ECO:0000256" key="3">
    <source>
        <dbReference type="ARBA" id="ARBA00023316"/>
    </source>
</evidence>
<keyword evidence="4" id="KW-0564">Palmitate</keyword>
<keyword evidence="3 4" id="KW-0961">Cell wall biogenesis/degradation</keyword>
<dbReference type="Gene3D" id="2.40.40.10">
    <property type="entry name" value="RlpA-like domain"/>
    <property type="match status" value="1"/>
</dbReference>
<feature type="signal peptide" evidence="7">
    <location>
        <begin position="1"/>
        <end position="28"/>
    </location>
</feature>
<dbReference type="NCBIfam" id="TIGR00413">
    <property type="entry name" value="rlpA"/>
    <property type="match status" value="1"/>
</dbReference>
<keyword evidence="10" id="KW-1185">Reference proteome</keyword>
<dbReference type="PANTHER" id="PTHR34183:SF1">
    <property type="entry name" value="ENDOLYTIC PEPTIDOGLYCAN TRANSGLYCOSYLASE RLPA"/>
    <property type="match status" value="1"/>
</dbReference>
<dbReference type="Gene3D" id="3.30.70.1070">
    <property type="entry name" value="Sporulation related repeat"/>
    <property type="match status" value="1"/>
</dbReference>
<dbReference type="InterPro" id="IPR034718">
    <property type="entry name" value="RlpA"/>
</dbReference>
<evidence type="ECO:0000256" key="5">
    <source>
        <dbReference type="RuleBase" id="RU003495"/>
    </source>
</evidence>
<dbReference type="PROSITE" id="PS51724">
    <property type="entry name" value="SPOR"/>
    <property type="match status" value="1"/>
</dbReference>
<dbReference type="InterPro" id="IPR007730">
    <property type="entry name" value="SPOR-like_dom"/>
</dbReference>
<dbReference type="InterPro" id="IPR009009">
    <property type="entry name" value="RlpA-like_DPBB"/>
</dbReference>
<dbReference type="InterPro" id="IPR036908">
    <property type="entry name" value="RlpA-like_sf"/>
</dbReference>
<dbReference type="Pfam" id="PF05036">
    <property type="entry name" value="SPOR"/>
    <property type="match status" value="1"/>
</dbReference>
<dbReference type="NCBIfam" id="NF007953">
    <property type="entry name" value="PRK10672.1"/>
    <property type="match status" value="1"/>
</dbReference>
<feature type="region of interest" description="Disordered" evidence="6">
    <location>
        <begin position="209"/>
        <end position="235"/>
    </location>
</feature>
<dbReference type="InterPro" id="IPR036680">
    <property type="entry name" value="SPOR-like_sf"/>
</dbReference>
<dbReference type="SUPFAM" id="SSF110997">
    <property type="entry name" value="Sporulation related repeat"/>
    <property type="match status" value="1"/>
</dbReference>